<dbReference type="PROSITE" id="PS51118">
    <property type="entry name" value="HTH_HXLR"/>
    <property type="match status" value="1"/>
</dbReference>
<sequence>MPRSQPPDPTPASPTCPVARSVDVIGDKWSLMILRDVFDGVHRFGDIQRNLGVARNILSGRLGRLVEAGILQTRPASDGTNYLEYGLTSKGESLFPLIVALQQWGERNLFARGERHSRLVDKTTRKPLPLMSPHASDGRAVSRADTEVKLPRARRDT</sequence>
<evidence type="ECO:0000256" key="2">
    <source>
        <dbReference type="ARBA" id="ARBA00023125"/>
    </source>
</evidence>
<dbReference type="AlphaFoldDB" id="A0A7Z2GPP8"/>
<dbReference type="PANTHER" id="PTHR33204">
    <property type="entry name" value="TRANSCRIPTIONAL REGULATOR, MARR FAMILY"/>
    <property type="match status" value="1"/>
</dbReference>
<dbReference type="EMBL" id="CP046915">
    <property type="protein sequence ID" value="QGZ65299.1"/>
    <property type="molecule type" value="Genomic_DNA"/>
</dbReference>
<evidence type="ECO:0000259" key="5">
    <source>
        <dbReference type="PROSITE" id="PS51118"/>
    </source>
</evidence>
<evidence type="ECO:0000313" key="6">
    <source>
        <dbReference type="EMBL" id="QGZ65299.1"/>
    </source>
</evidence>
<dbReference type="PANTHER" id="PTHR33204:SF18">
    <property type="entry name" value="TRANSCRIPTIONAL REGULATORY PROTEIN"/>
    <property type="match status" value="1"/>
</dbReference>
<protein>
    <submittedName>
        <fullName evidence="6">Transcriptional regulator</fullName>
    </submittedName>
</protein>
<dbReference type="OrthoDB" id="9807069at2"/>
<feature type="domain" description="HTH hxlR-type" evidence="5">
    <location>
        <begin position="16"/>
        <end position="113"/>
    </location>
</feature>
<dbReference type="KEGG" id="pacs:FAZ98_26380"/>
<evidence type="ECO:0000313" key="7">
    <source>
        <dbReference type="Proteomes" id="UP000433577"/>
    </source>
</evidence>
<organism evidence="6 7">
    <name type="scientific">Paraburkholderia acidisoli</name>
    <dbReference type="NCBI Taxonomy" id="2571748"/>
    <lineage>
        <taxon>Bacteria</taxon>
        <taxon>Pseudomonadati</taxon>
        <taxon>Pseudomonadota</taxon>
        <taxon>Betaproteobacteria</taxon>
        <taxon>Burkholderiales</taxon>
        <taxon>Burkholderiaceae</taxon>
        <taxon>Paraburkholderia</taxon>
    </lineage>
</organism>
<keyword evidence="3" id="KW-0804">Transcription</keyword>
<evidence type="ECO:0000256" key="3">
    <source>
        <dbReference type="ARBA" id="ARBA00023163"/>
    </source>
</evidence>
<dbReference type="Gene3D" id="1.10.10.10">
    <property type="entry name" value="Winged helix-like DNA-binding domain superfamily/Winged helix DNA-binding domain"/>
    <property type="match status" value="1"/>
</dbReference>
<evidence type="ECO:0000256" key="1">
    <source>
        <dbReference type="ARBA" id="ARBA00023015"/>
    </source>
</evidence>
<dbReference type="InterPro" id="IPR011991">
    <property type="entry name" value="ArsR-like_HTH"/>
</dbReference>
<dbReference type="SUPFAM" id="SSF46785">
    <property type="entry name" value="Winged helix' DNA-binding domain"/>
    <property type="match status" value="1"/>
</dbReference>
<gene>
    <name evidence="6" type="ORF">FAZ98_26380</name>
</gene>
<reference evidence="6 7" key="1">
    <citation type="submission" date="2019-12" db="EMBL/GenBank/DDBJ databases">
        <title>Paraburkholderia acidiphila 7Q-K02 sp. nov and Paraburkholderia acidisoli DHF22 sp. nov., two strains isolated from forest soil.</title>
        <authorList>
            <person name="Gao Z."/>
            <person name="Qiu L."/>
        </authorList>
    </citation>
    <scope>NUCLEOTIDE SEQUENCE [LARGE SCALE GENOMIC DNA]</scope>
    <source>
        <strain evidence="6 7">DHF22</strain>
    </source>
</reference>
<dbReference type="Pfam" id="PF01638">
    <property type="entry name" value="HxlR"/>
    <property type="match status" value="1"/>
</dbReference>
<dbReference type="InterPro" id="IPR036388">
    <property type="entry name" value="WH-like_DNA-bd_sf"/>
</dbReference>
<dbReference type="Proteomes" id="UP000433577">
    <property type="component" value="Chromosome 3"/>
</dbReference>
<dbReference type="CDD" id="cd00090">
    <property type="entry name" value="HTH_ARSR"/>
    <property type="match status" value="1"/>
</dbReference>
<proteinExistence type="predicted"/>
<keyword evidence="7" id="KW-1185">Reference proteome</keyword>
<dbReference type="InterPro" id="IPR002577">
    <property type="entry name" value="HTH_HxlR"/>
</dbReference>
<evidence type="ECO:0000256" key="4">
    <source>
        <dbReference type="SAM" id="MobiDB-lite"/>
    </source>
</evidence>
<dbReference type="InterPro" id="IPR036390">
    <property type="entry name" value="WH_DNA-bd_sf"/>
</dbReference>
<keyword evidence="1" id="KW-0805">Transcription regulation</keyword>
<dbReference type="GO" id="GO:0006355">
    <property type="term" value="P:regulation of DNA-templated transcription"/>
    <property type="evidence" value="ECO:0007669"/>
    <property type="project" value="UniProtKB-ARBA"/>
</dbReference>
<feature type="region of interest" description="Disordered" evidence="4">
    <location>
        <begin position="122"/>
        <end position="157"/>
    </location>
</feature>
<name>A0A7Z2GPP8_9BURK</name>
<dbReference type="GO" id="GO:0003677">
    <property type="term" value="F:DNA binding"/>
    <property type="evidence" value="ECO:0007669"/>
    <property type="project" value="UniProtKB-KW"/>
</dbReference>
<keyword evidence="2" id="KW-0238">DNA-binding</keyword>
<accession>A0A7Z2GPP8</accession>
<feature type="compositionally biased region" description="Basic and acidic residues" evidence="4">
    <location>
        <begin position="136"/>
        <end position="157"/>
    </location>
</feature>
<dbReference type="RefSeq" id="WP_158955594.1">
    <property type="nucleotide sequence ID" value="NZ_CP046915.1"/>
</dbReference>